<protein>
    <submittedName>
        <fullName evidence="2">Conserved domain protein</fullName>
    </submittedName>
</protein>
<reference evidence="2 3" key="1">
    <citation type="journal article" date="2007" name="J. Bacteriol.">
        <title>The complete genome sequence of Roseobacter denitrificans reveals a mixotrophic rather than photosynthetic metabolism.</title>
        <authorList>
            <person name="Swingley W.D."/>
            <person name="Sadekar S."/>
            <person name="Mastrian S.D."/>
            <person name="Matthies H.J."/>
            <person name="Hao J."/>
            <person name="Ramos H."/>
            <person name="Acharya C.R."/>
            <person name="Conrad A.L."/>
            <person name="Taylor H.L."/>
            <person name="Dejesa L.C."/>
            <person name="Shah M.K."/>
            <person name="O'huallachain M.E."/>
            <person name="Lince M.T."/>
            <person name="Blankenship R.E."/>
            <person name="Beatty J.T."/>
            <person name="Touchman J.W."/>
        </authorList>
    </citation>
    <scope>NUCLEOTIDE SEQUENCE [LARGE SCALE GENOMIC DNA]</scope>
    <source>
        <strain evidence="3">ATCC 33942 / OCh 114</strain>
    </source>
</reference>
<name>Q164B6_ROSDO</name>
<gene>
    <name evidence="2" type="ordered locus">RD1_3170</name>
</gene>
<dbReference type="eggNOG" id="ENOG5031A8X">
    <property type="taxonomic scope" value="Bacteria"/>
</dbReference>
<keyword evidence="3" id="KW-1185">Reference proteome</keyword>
<organism evidence="2 3">
    <name type="scientific">Roseobacter denitrificans (strain ATCC 33942 / OCh 114)</name>
    <name type="common">Erythrobacter sp. (strain OCh 114)</name>
    <name type="synonym">Roseobacter denitrificans</name>
    <dbReference type="NCBI Taxonomy" id="375451"/>
    <lineage>
        <taxon>Bacteria</taxon>
        <taxon>Pseudomonadati</taxon>
        <taxon>Pseudomonadota</taxon>
        <taxon>Alphaproteobacteria</taxon>
        <taxon>Rhodobacterales</taxon>
        <taxon>Roseobacteraceae</taxon>
        <taxon>Roseobacter</taxon>
    </lineage>
</organism>
<dbReference type="Proteomes" id="UP000007029">
    <property type="component" value="Chromosome"/>
</dbReference>
<dbReference type="AlphaFoldDB" id="Q164B6"/>
<accession>Q164B6</accession>
<dbReference type="HOGENOM" id="CLU_2344876_0_0_5"/>
<proteinExistence type="predicted"/>
<dbReference type="EMBL" id="CP000362">
    <property type="protein sequence ID" value="ABG32677.1"/>
    <property type="molecule type" value="Genomic_DNA"/>
</dbReference>
<evidence type="ECO:0000313" key="2">
    <source>
        <dbReference type="EMBL" id="ABG32677.1"/>
    </source>
</evidence>
<dbReference type="KEGG" id="rde:RD1_3170"/>
<feature type="region of interest" description="Disordered" evidence="1">
    <location>
        <begin position="84"/>
        <end position="108"/>
    </location>
</feature>
<evidence type="ECO:0000313" key="3">
    <source>
        <dbReference type="Proteomes" id="UP000007029"/>
    </source>
</evidence>
<evidence type="ECO:0000256" key="1">
    <source>
        <dbReference type="SAM" id="MobiDB-lite"/>
    </source>
</evidence>
<dbReference type="AntiFam" id="ANF00269">
    <property type="entry name" value="Translation of CRISPR region"/>
</dbReference>
<sequence>MNKISKWTGYTMKTTTQISTQTAADEHQDFADIHGGDATGLFTTSMTSQRGDMLTGEQTALFTTSMAPEGSTLSGGHTGLYTTSMTTGKNAHSGEATGLFTTSMSPKV</sequence>
<feature type="compositionally biased region" description="Polar residues" evidence="1">
    <location>
        <begin position="99"/>
        <end position="108"/>
    </location>
</feature>